<proteinExistence type="predicted"/>
<dbReference type="GO" id="GO:0043190">
    <property type="term" value="C:ATP-binding cassette (ABC) transporter complex"/>
    <property type="evidence" value="ECO:0007669"/>
    <property type="project" value="InterPro"/>
</dbReference>
<dbReference type="Proteomes" id="UP000290172">
    <property type="component" value="Unassembled WGS sequence"/>
</dbReference>
<dbReference type="Gene3D" id="3.40.190.10">
    <property type="entry name" value="Periplasmic binding protein-like II"/>
    <property type="match status" value="1"/>
</dbReference>
<reference evidence="2 3" key="1">
    <citation type="submission" date="2017-10" db="EMBL/GenBank/DDBJ databases">
        <title>Genomics of the genus Arcobacter.</title>
        <authorList>
            <person name="Perez-Cataluna A."/>
            <person name="Figueras M.J."/>
        </authorList>
    </citation>
    <scope>NUCLEOTIDE SEQUENCE [LARGE SCALE GENOMIC DNA]</scope>
    <source>
        <strain evidence="2 3">CECT 8993</strain>
    </source>
</reference>
<gene>
    <name evidence="2" type="primary">nikA</name>
    <name evidence="2" type="ORF">CRV08_04135</name>
</gene>
<dbReference type="GO" id="GO:0020037">
    <property type="term" value="F:heme binding"/>
    <property type="evidence" value="ECO:0007669"/>
    <property type="project" value="InterPro"/>
</dbReference>
<dbReference type="GO" id="GO:1904680">
    <property type="term" value="F:peptide transmembrane transporter activity"/>
    <property type="evidence" value="ECO:0007669"/>
    <property type="project" value="TreeGrafter"/>
</dbReference>
<dbReference type="SUPFAM" id="SSF53850">
    <property type="entry name" value="Periplasmic binding protein-like II"/>
    <property type="match status" value="1"/>
</dbReference>
<dbReference type="PANTHER" id="PTHR30290">
    <property type="entry name" value="PERIPLASMIC BINDING COMPONENT OF ABC TRANSPORTER"/>
    <property type="match status" value="1"/>
</dbReference>
<feature type="domain" description="Solute-binding protein family 5" evidence="1">
    <location>
        <begin position="71"/>
        <end position="439"/>
    </location>
</feature>
<dbReference type="NCBIfam" id="TIGR02294">
    <property type="entry name" value="nickel_nikA"/>
    <property type="match status" value="1"/>
</dbReference>
<dbReference type="PIRSF" id="PIRSF002741">
    <property type="entry name" value="MppA"/>
    <property type="match status" value="1"/>
</dbReference>
<dbReference type="CDD" id="cd08489">
    <property type="entry name" value="PBP2_NikA"/>
    <property type="match status" value="1"/>
</dbReference>
<dbReference type="GO" id="GO:0015675">
    <property type="term" value="P:nickel cation transport"/>
    <property type="evidence" value="ECO:0007669"/>
    <property type="project" value="InterPro"/>
</dbReference>
<dbReference type="PROSITE" id="PS51257">
    <property type="entry name" value="PROKAR_LIPOPROTEIN"/>
    <property type="match status" value="1"/>
</dbReference>
<dbReference type="InterPro" id="IPR000914">
    <property type="entry name" value="SBP_5_dom"/>
</dbReference>
<protein>
    <submittedName>
        <fullName evidence="2">Nickel ABC transporter, nickel/metallophore periplasmic binding protein</fullName>
    </submittedName>
</protein>
<dbReference type="InterPro" id="IPR011980">
    <property type="entry name" value="CntA-like"/>
</dbReference>
<comment type="caution">
    <text evidence="2">The sequence shown here is derived from an EMBL/GenBank/DDBJ whole genome shotgun (WGS) entry which is preliminary data.</text>
</comment>
<dbReference type="Pfam" id="PF00496">
    <property type="entry name" value="SBP_bac_5"/>
    <property type="match status" value="1"/>
</dbReference>
<organism evidence="2 3">
    <name type="scientific">Halarcobacter ebronensis</name>
    <dbReference type="NCBI Taxonomy" id="1462615"/>
    <lineage>
        <taxon>Bacteria</taxon>
        <taxon>Pseudomonadati</taxon>
        <taxon>Campylobacterota</taxon>
        <taxon>Epsilonproteobacteria</taxon>
        <taxon>Campylobacterales</taxon>
        <taxon>Arcobacteraceae</taxon>
        <taxon>Halarcobacter</taxon>
    </lineage>
</organism>
<dbReference type="GO" id="GO:0030288">
    <property type="term" value="C:outer membrane-bounded periplasmic space"/>
    <property type="evidence" value="ECO:0007669"/>
    <property type="project" value="TreeGrafter"/>
</dbReference>
<evidence type="ECO:0000313" key="2">
    <source>
        <dbReference type="EMBL" id="RXJ69204.1"/>
    </source>
</evidence>
<dbReference type="RefSeq" id="WP_128979367.1">
    <property type="nucleotide sequence ID" value="NZ_PDKJ01000003.1"/>
</dbReference>
<dbReference type="GO" id="GO:0015833">
    <property type="term" value="P:peptide transport"/>
    <property type="evidence" value="ECO:0007669"/>
    <property type="project" value="TreeGrafter"/>
</dbReference>
<dbReference type="Gene3D" id="3.10.105.10">
    <property type="entry name" value="Dipeptide-binding Protein, Domain 3"/>
    <property type="match status" value="1"/>
</dbReference>
<dbReference type="InterPro" id="IPR030678">
    <property type="entry name" value="Peptide/Ni-bd"/>
</dbReference>
<evidence type="ECO:0000313" key="3">
    <source>
        <dbReference type="Proteomes" id="UP000290172"/>
    </source>
</evidence>
<dbReference type="AlphaFoldDB" id="A0A4Q0YHI9"/>
<accession>A0A4Q0YHI9</accession>
<dbReference type="GO" id="GO:0016151">
    <property type="term" value="F:nickel cation binding"/>
    <property type="evidence" value="ECO:0007669"/>
    <property type="project" value="InterPro"/>
</dbReference>
<dbReference type="EMBL" id="PDKJ01000003">
    <property type="protein sequence ID" value="RXJ69204.1"/>
    <property type="molecule type" value="Genomic_DNA"/>
</dbReference>
<evidence type="ECO:0000259" key="1">
    <source>
        <dbReference type="Pfam" id="PF00496"/>
    </source>
</evidence>
<name>A0A4Q0YHI9_9BACT</name>
<dbReference type="InterPro" id="IPR039424">
    <property type="entry name" value="SBP_5"/>
</dbReference>
<sequence length="527" mass="61851">MIRFLNILIFILIISFFAACSTDKKETKNKNQLTFASTKDIRDINPHLYRGEMAAQNMIFESLVINTEEGIKPWLAKSWDISKDGKNYTFHLRDNIFFSDGTAFTAEVVKKNFDAVMENRIRHSWMELINEINYTEVIDPYTFKINLKNAYYPTLIELSLTRPFRFISPKCFKNNKTKDGVNCYIGTGPWILKEHKKNNYSLFEENKNYWNIKPKITSVKWRVIPDHQSLVFALEKGEIDLIFGSDGDMIDLNVFTMLEKNKKYSTILSNPIASRTIVINTNREITKDIKVREALEYAIDKKSIVSGILNGTEKIADTLFSKNIPYSNIPLSIKEYETKKANEILEKDGWILNKETKIREKDNKQLHIKLYYNAKNAQEKIISEYIQSNLKDIGIKLSIIGEEKQTFLDRQRSGDFDLVYSLSWGAPYDPQSYISSWRALSHSDYQAQLGLDRKEWLDNQIKAILLETNEKNRERMYYEIFKYIHDQYVYIPLSYSRTKAVFNPNLKGVTFNISQYEIPFEKFYFEE</sequence>
<dbReference type="PANTHER" id="PTHR30290:SF37">
    <property type="entry name" value="NICKEL-BINDING PERIPLASMIC PROTEIN"/>
    <property type="match status" value="1"/>
</dbReference>